<evidence type="ECO:0008006" key="2">
    <source>
        <dbReference type="Google" id="ProtNLM"/>
    </source>
</evidence>
<organism evidence="1">
    <name type="scientific">Marseillevirus sp</name>
    <dbReference type="NCBI Taxonomy" id="2809551"/>
    <lineage>
        <taxon>Viruses</taxon>
        <taxon>Varidnaviria</taxon>
        <taxon>Bamfordvirae</taxon>
        <taxon>Nucleocytoviricota</taxon>
        <taxon>Megaviricetes</taxon>
        <taxon>Pimascovirales</taxon>
        <taxon>Pimascovirales incertae sedis</taxon>
        <taxon>Marseilleviridae</taxon>
        <taxon>Marseillevirus</taxon>
    </lineage>
</organism>
<gene>
    <name evidence="1" type="ORF">MarFTMF_450</name>
</gene>
<proteinExistence type="predicted"/>
<protein>
    <recommendedName>
        <fullName evidence="2">MORN repeat-containing protein</fullName>
    </recommendedName>
</protein>
<dbReference type="EMBL" id="OR343188">
    <property type="protein sequence ID" value="WNL49966.1"/>
    <property type="molecule type" value="Genomic_DNA"/>
</dbReference>
<sequence>MFLPSFDKNTMEEFLQKRELVSFSVAEGSHKIPKKKDFETVKVSQKHHNKRIETVLPDGSLTQLLIEETILDTNGTLISLTRKSYQFKNNEKHGKYTLCIDWEDEKERIRVDGNYRNGKPHGAFKRYISKQVRATCEFSNGELIECSEYFGPQSRTCQTIFCTERNATQHVITKINMGDGSTCIEEQIYPSEGPCRERLRFFFLEKEARETDEETEYSEMRERDISCRVLDDDILYGDVSSQE</sequence>
<accession>A0AA96IY90</accession>
<reference evidence="1" key="1">
    <citation type="submission" date="2023-07" db="EMBL/GenBank/DDBJ databases">
        <authorList>
            <person name="Xia Y."/>
        </authorList>
    </citation>
    <scope>NUCLEOTIDE SEQUENCE</scope>
    <source>
        <strain evidence="1">F</strain>
    </source>
</reference>
<dbReference type="SUPFAM" id="SSF82185">
    <property type="entry name" value="Histone H3 K4-specific methyltransferase SET7/9 N-terminal domain"/>
    <property type="match status" value="1"/>
</dbReference>
<dbReference type="Gene3D" id="2.20.110.10">
    <property type="entry name" value="Histone H3 K4-specific methyltransferase SET7/9 N-terminal domain"/>
    <property type="match status" value="1"/>
</dbReference>
<evidence type="ECO:0000313" key="1">
    <source>
        <dbReference type="EMBL" id="WNL49966.1"/>
    </source>
</evidence>
<name>A0AA96IY90_9VIRU</name>